<reference evidence="2" key="1">
    <citation type="journal article" date="2015" name="BMC Genomics">
        <title>Genome mining reveals unlocked bioactive potential of marine Gram-negative bacteria.</title>
        <authorList>
            <person name="Machado H."/>
            <person name="Sonnenschein E.C."/>
            <person name="Melchiorsen J."/>
            <person name="Gram L."/>
        </authorList>
    </citation>
    <scope>NUCLEOTIDE SEQUENCE</scope>
    <source>
        <strain evidence="2">S2052</strain>
    </source>
</reference>
<dbReference type="GO" id="GO:0046983">
    <property type="term" value="F:protein dimerization activity"/>
    <property type="evidence" value="ECO:0007669"/>
    <property type="project" value="InterPro"/>
</dbReference>
<dbReference type="AlphaFoldDB" id="A0A1V0IFB9"/>
<sequence>MRTETMTDLVRALRHLGSLRAQTRHLSLEQLEQAHSNLAAVVEEDRKRARDAALAKMQRDAVLEKAVRMIHRSGVSLESVLAALEALDLASQAKSAVKALGPDKSVD</sequence>
<dbReference type="SUPFAM" id="SSF81273">
    <property type="entry name" value="H-NS histone-like proteins"/>
    <property type="match status" value="1"/>
</dbReference>
<dbReference type="Pfam" id="PF22470">
    <property type="entry name" value="Histone_HNS_N"/>
    <property type="match status" value="1"/>
</dbReference>
<dbReference type="InterPro" id="IPR027454">
    <property type="entry name" value="Histone_HNS_N"/>
</dbReference>
<name>A0A1V0IFB9_9VIBR</name>
<proteinExistence type="predicted"/>
<feature type="domain" description="DNA-binding protein H-NS-like N-terminal" evidence="1">
    <location>
        <begin position="6"/>
        <end position="80"/>
    </location>
</feature>
<protein>
    <recommendedName>
        <fullName evidence="1">DNA-binding protein H-NS-like N-terminal domain-containing protein</fullName>
    </recommendedName>
</protein>
<gene>
    <name evidence="2" type="ORF">TW71_24820</name>
</gene>
<evidence type="ECO:0000259" key="1">
    <source>
        <dbReference type="Pfam" id="PF22470"/>
    </source>
</evidence>
<organism evidence="2">
    <name type="scientific">Vibrio coralliilyticus</name>
    <dbReference type="NCBI Taxonomy" id="190893"/>
    <lineage>
        <taxon>Bacteria</taxon>
        <taxon>Pseudomonadati</taxon>
        <taxon>Pseudomonadota</taxon>
        <taxon>Gammaproteobacteria</taxon>
        <taxon>Vibrionales</taxon>
        <taxon>Vibrionaceae</taxon>
        <taxon>Vibrio</taxon>
    </lineage>
</organism>
<dbReference type="Gene3D" id="1.10.287.1050">
    <property type="entry name" value="H-NS histone-like proteins"/>
    <property type="match status" value="1"/>
</dbReference>
<dbReference type="RefSeq" id="WP_019274804.1">
    <property type="nucleotide sequence ID" value="NZ_NRQO01000007.1"/>
</dbReference>
<evidence type="ECO:0000313" key="2">
    <source>
        <dbReference type="EMBL" id="KJY66422.1"/>
    </source>
</evidence>
<comment type="caution">
    <text evidence="2">The sequence shown here is derived from an EMBL/GenBank/DDBJ whole genome shotgun (WGS) entry which is preliminary data.</text>
</comment>
<accession>A0A1V0IFB9</accession>
<dbReference type="InterPro" id="IPR054180">
    <property type="entry name" value="H-NS-like_N"/>
</dbReference>
<dbReference type="EMBL" id="JXXR01000040">
    <property type="protein sequence ID" value="KJY66422.1"/>
    <property type="molecule type" value="Genomic_DNA"/>
</dbReference>